<dbReference type="GO" id="GO:0005730">
    <property type="term" value="C:nucleolus"/>
    <property type="evidence" value="ECO:0007669"/>
    <property type="project" value="UniProtKB-SubCell"/>
</dbReference>
<dbReference type="EMBL" id="ML119685">
    <property type="protein sequence ID" value="RPA80778.1"/>
    <property type="molecule type" value="Genomic_DNA"/>
</dbReference>
<dbReference type="FunFam" id="3.30.70.1730:FF:000005">
    <property type="entry name" value="Ribosome assembly factor mrt4"/>
    <property type="match status" value="1"/>
</dbReference>
<name>A0A3N4I807_ASCIM</name>
<evidence type="ECO:0000256" key="2">
    <source>
        <dbReference type="ARBA" id="ARBA00008889"/>
    </source>
</evidence>
<dbReference type="SUPFAM" id="SSF160369">
    <property type="entry name" value="Ribosomal protein L10-like"/>
    <property type="match status" value="1"/>
</dbReference>
<evidence type="ECO:0000256" key="1">
    <source>
        <dbReference type="ARBA" id="ARBA00004046"/>
    </source>
</evidence>
<reference evidence="8 9" key="1">
    <citation type="journal article" date="2018" name="Nat. Ecol. Evol.">
        <title>Pezizomycetes genomes reveal the molecular basis of ectomycorrhizal truffle lifestyle.</title>
        <authorList>
            <person name="Murat C."/>
            <person name="Payen T."/>
            <person name="Noel B."/>
            <person name="Kuo A."/>
            <person name="Morin E."/>
            <person name="Chen J."/>
            <person name="Kohler A."/>
            <person name="Krizsan K."/>
            <person name="Balestrini R."/>
            <person name="Da Silva C."/>
            <person name="Montanini B."/>
            <person name="Hainaut M."/>
            <person name="Levati E."/>
            <person name="Barry K.W."/>
            <person name="Belfiori B."/>
            <person name="Cichocki N."/>
            <person name="Clum A."/>
            <person name="Dockter R.B."/>
            <person name="Fauchery L."/>
            <person name="Guy J."/>
            <person name="Iotti M."/>
            <person name="Le Tacon F."/>
            <person name="Lindquist E.A."/>
            <person name="Lipzen A."/>
            <person name="Malagnac F."/>
            <person name="Mello A."/>
            <person name="Molinier V."/>
            <person name="Miyauchi S."/>
            <person name="Poulain J."/>
            <person name="Riccioni C."/>
            <person name="Rubini A."/>
            <person name="Sitrit Y."/>
            <person name="Splivallo R."/>
            <person name="Traeger S."/>
            <person name="Wang M."/>
            <person name="Zifcakova L."/>
            <person name="Wipf D."/>
            <person name="Zambonelli A."/>
            <person name="Paolocci F."/>
            <person name="Nowrousian M."/>
            <person name="Ottonello S."/>
            <person name="Baldrian P."/>
            <person name="Spatafora J.W."/>
            <person name="Henrissat B."/>
            <person name="Nagy L.G."/>
            <person name="Aury J.M."/>
            <person name="Wincker P."/>
            <person name="Grigoriev I.V."/>
            <person name="Bonfante P."/>
            <person name="Martin F.M."/>
        </authorList>
    </citation>
    <scope>NUCLEOTIDE SEQUENCE [LARGE SCALE GENOMIC DNA]</scope>
    <source>
        <strain evidence="8 9">RN42</strain>
    </source>
</reference>
<evidence type="ECO:0000256" key="6">
    <source>
        <dbReference type="RuleBase" id="RU364039"/>
    </source>
</evidence>
<dbReference type="CDD" id="cd05796">
    <property type="entry name" value="Ribosomal_P0_like"/>
    <property type="match status" value="1"/>
</dbReference>
<dbReference type="GO" id="GO:0030687">
    <property type="term" value="C:preribosome, large subunit precursor"/>
    <property type="evidence" value="ECO:0007669"/>
    <property type="project" value="TreeGrafter"/>
</dbReference>
<feature type="domain" description="Large ribosomal subunit protein uL10-like insertion" evidence="7">
    <location>
        <begin position="127"/>
        <end position="208"/>
    </location>
</feature>
<dbReference type="Pfam" id="PF17777">
    <property type="entry name" value="RL10P_insert"/>
    <property type="match status" value="1"/>
</dbReference>
<dbReference type="PANTHER" id="PTHR45841">
    <property type="entry name" value="MRNA TURNOVER PROTEIN 4 MRTO4"/>
    <property type="match status" value="1"/>
</dbReference>
<dbReference type="STRING" id="1160509.A0A3N4I807"/>
<evidence type="ECO:0000256" key="4">
    <source>
        <dbReference type="ARBA" id="ARBA00022490"/>
    </source>
</evidence>
<keyword evidence="9" id="KW-1185">Reference proteome</keyword>
<evidence type="ECO:0000313" key="9">
    <source>
        <dbReference type="Proteomes" id="UP000275078"/>
    </source>
</evidence>
<keyword evidence="6" id="KW-0690">Ribosome biogenesis</keyword>
<comment type="subcellular location">
    <subcellularLocation>
        <location evidence="6">Cytoplasm</location>
    </subcellularLocation>
    <subcellularLocation>
        <location evidence="6">Nucleus</location>
        <location evidence="6">Nucleolus</location>
    </subcellularLocation>
</comment>
<dbReference type="InterPro" id="IPR033867">
    <property type="entry name" value="Mrt4"/>
</dbReference>
<dbReference type="Proteomes" id="UP000275078">
    <property type="component" value="Unassembled WGS sequence"/>
</dbReference>
<evidence type="ECO:0000256" key="5">
    <source>
        <dbReference type="ARBA" id="ARBA00023242"/>
    </source>
</evidence>
<accession>A0A3N4I807</accession>
<dbReference type="FunFam" id="3.90.105.20:FF:000003">
    <property type="entry name" value="Ribosome assembly factor mrt4"/>
    <property type="match status" value="1"/>
</dbReference>
<proteinExistence type="inferred from homology"/>
<dbReference type="InterPro" id="IPR001790">
    <property type="entry name" value="Ribosomal_uL10"/>
</dbReference>
<dbReference type="InterPro" id="IPR043164">
    <property type="entry name" value="Ribosomal_uL10-like_insert_sf"/>
</dbReference>
<dbReference type="GO" id="GO:0005737">
    <property type="term" value="C:cytoplasm"/>
    <property type="evidence" value="ECO:0007669"/>
    <property type="project" value="UniProtKB-SubCell"/>
</dbReference>
<dbReference type="GO" id="GO:0000956">
    <property type="term" value="P:nuclear-transcribed mRNA catabolic process"/>
    <property type="evidence" value="ECO:0007669"/>
    <property type="project" value="TreeGrafter"/>
</dbReference>
<dbReference type="PANTHER" id="PTHR45841:SF1">
    <property type="entry name" value="MRNA TURNOVER PROTEIN 4 HOMOLOG"/>
    <property type="match status" value="1"/>
</dbReference>
<organism evidence="8 9">
    <name type="scientific">Ascobolus immersus RN42</name>
    <dbReference type="NCBI Taxonomy" id="1160509"/>
    <lineage>
        <taxon>Eukaryota</taxon>
        <taxon>Fungi</taxon>
        <taxon>Dikarya</taxon>
        <taxon>Ascomycota</taxon>
        <taxon>Pezizomycotina</taxon>
        <taxon>Pezizomycetes</taxon>
        <taxon>Pezizales</taxon>
        <taxon>Ascobolaceae</taxon>
        <taxon>Ascobolus</taxon>
    </lineage>
</organism>
<comment type="function">
    <text evidence="1 6">Component of the ribosome assembly machinery. Nuclear paralog of the ribosomal protein P0, it binds pre-60S subunits at an early stage of assembly in the nucleolus, and is replaced by P0 in cytoplasmic pre-60S subunits and mature 80S ribosomes.</text>
</comment>
<dbReference type="InterPro" id="IPR043141">
    <property type="entry name" value="Ribosomal_uL10-like_sf"/>
</dbReference>
<gene>
    <name evidence="8" type="ORF">BJ508DRAFT_415247</name>
</gene>
<comment type="similarity">
    <text evidence="2 6">Belongs to the universal ribosomal protein uL10 family.</text>
</comment>
<dbReference type="GO" id="GO:0003723">
    <property type="term" value="F:RNA binding"/>
    <property type="evidence" value="ECO:0007669"/>
    <property type="project" value="TreeGrafter"/>
</dbReference>
<dbReference type="InterPro" id="IPR040637">
    <property type="entry name" value="Ribosomal_uL10-like_insert"/>
</dbReference>
<dbReference type="OrthoDB" id="10262308at2759"/>
<evidence type="ECO:0000313" key="8">
    <source>
        <dbReference type="EMBL" id="RPA80778.1"/>
    </source>
</evidence>
<dbReference type="Pfam" id="PF00466">
    <property type="entry name" value="Ribosomal_L10"/>
    <property type="match status" value="1"/>
</dbReference>
<dbReference type="Gene3D" id="3.30.70.1730">
    <property type="match status" value="1"/>
</dbReference>
<dbReference type="Gene3D" id="3.90.105.20">
    <property type="match status" value="1"/>
</dbReference>
<keyword evidence="5 6" id="KW-0539">Nucleus</keyword>
<evidence type="ECO:0000259" key="7">
    <source>
        <dbReference type="Pfam" id="PF17777"/>
    </source>
</evidence>
<protein>
    <recommendedName>
        <fullName evidence="6">Ribosome assembly factor mrt4</fullName>
    </recommendedName>
</protein>
<dbReference type="GO" id="GO:0000027">
    <property type="term" value="P:ribosomal large subunit assembly"/>
    <property type="evidence" value="ECO:0007669"/>
    <property type="project" value="InterPro"/>
</dbReference>
<evidence type="ECO:0000256" key="3">
    <source>
        <dbReference type="ARBA" id="ARBA00011117"/>
    </source>
</evidence>
<comment type="subunit">
    <text evidence="3 6">Associates with the pre-60S ribosomal particle.</text>
</comment>
<sequence>MPKSRRNKLITLSKVQKQPSREKNERLYTAIREELEGHTYAFIFSVDNMRNTFLKDIRAQWEDSRLFFGKTKVMAKALGLTPADEYRDGISKLVPHLHGNVGLFLTSHAPEEIINFFKVYSATDYPRSGAVSPISFTIPAGIIYSDGEADGAARGIEPLAHSLETTIRSLNVPTRLVKGKVTLDQEYVVCREGQVLDSRQTRLLKLFGKEVAEFKIKLIAYWSAADGSVTEVEEEEEANEEMKE</sequence>
<keyword evidence="4 6" id="KW-0963">Cytoplasm</keyword>
<dbReference type="GO" id="GO:0006364">
    <property type="term" value="P:rRNA processing"/>
    <property type="evidence" value="ECO:0007669"/>
    <property type="project" value="TreeGrafter"/>
</dbReference>
<dbReference type="AlphaFoldDB" id="A0A3N4I807"/>
<dbReference type="InterPro" id="IPR051742">
    <property type="entry name" value="Ribosome_Assembly_uL10"/>
</dbReference>